<keyword evidence="2" id="KW-1003">Cell membrane</keyword>
<organism evidence="8 9">
    <name type="scientific">Pigmentiphaga aceris</name>
    <dbReference type="NCBI Taxonomy" id="1940612"/>
    <lineage>
        <taxon>Bacteria</taxon>
        <taxon>Pseudomonadati</taxon>
        <taxon>Pseudomonadota</taxon>
        <taxon>Betaproteobacteria</taxon>
        <taxon>Burkholderiales</taxon>
        <taxon>Alcaligenaceae</taxon>
        <taxon>Pigmentiphaga</taxon>
    </lineage>
</organism>
<evidence type="ECO:0000256" key="2">
    <source>
        <dbReference type="ARBA" id="ARBA00022475"/>
    </source>
</evidence>
<keyword evidence="5 6" id="KW-0472">Membrane</keyword>
<dbReference type="PANTHER" id="PTHR30485:SF2">
    <property type="entry name" value="BLL0597 PROTEIN"/>
    <property type="match status" value="1"/>
</dbReference>
<dbReference type="SUPFAM" id="SSF81342">
    <property type="entry name" value="Transmembrane di-heme cytochromes"/>
    <property type="match status" value="1"/>
</dbReference>
<evidence type="ECO:0000313" key="8">
    <source>
        <dbReference type="EMBL" id="QEI07893.1"/>
    </source>
</evidence>
<sequence length="226" mass="24879">MSVSGKRIRVWDLPTRLFHWLLATCVIGAFVCIKVGGLWVDYHFLFGYAALSLILFRLIWGIVGPPRARFINFVRGPATVWAYLRGRLPDQRGHSPLGALSVVAMLLAFSFQTVSGLFTNDDIMSEGPLVARISKETSDWISSLHHSNEWIMIGLVGLHIAAVAYYVLVQRKRIVTAMITGDDTALPGDTRESTPDNASVRVRGLVVALVSVGIVWSIVRFGPGGF</sequence>
<evidence type="ECO:0000256" key="5">
    <source>
        <dbReference type="ARBA" id="ARBA00023136"/>
    </source>
</evidence>
<name>A0A5C0B2C8_9BURK</name>
<dbReference type="AlphaFoldDB" id="A0A5C0B2C8"/>
<dbReference type="InterPro" id="IPR051542">
    <property type="entry name" value="Hydrogenase_cytochrome"/>
</dbReference>
<evidence type="ECO:0000256" key="4">
    <source>
        <dbReference type="ARBA" id="ARBA00022989"/>
    </source>
</evidence>
<dbReference type="Pfam" id="PF01292">
    <property type="entry name" value="Ni_hydr_CYTB"/>
    <property type="match status" value="1"/>
</dbReference>
<evidence type="ECO:0000256" key="1">
    <source>
        <dbReference type="ARBA" id="ARBA00004651"/>
    </source>
</evidence>
<keyword evidence="3 6" id="KW-0812">Transmembrane</keyword>
<feature type="transmembrane region" description="Helical" evidence="6">
    <location>
        <begin position="150"/>
        <end position="169"/>
    </location>
</feature>
<dbReference type="Gene3D" id="1.20.950.20">
    <property type="entry name" value="Transmembrane di-heme cytochromes, Chain C"/>
    <property type="match status" value="1"/>
</dbReference>
<evidence type="ECO:0000256" key="3">
    <source>
        <dbReference type="ARBA" id="ARBA00022692"/>
    </source>
</evidence>
<evidence type="ECO:0000256" key="6">
    <source>
        <dbReference type="SAM" id="Phobius"/>
    </source>
</evidence>
<proteinExistence type="predicted"/>
<reference evidence="8 9" key="1">
    <citation type="submission" date="2019-08" db="EMBL/GenBank/DDBJ databases">
        <title>Amphibian skin-associated Pigmentiphaga: genome sequence and occurrence across geography and hosts.</title>
        <authorList>
            <person name="Bletz M.C."/>
            <person name="Bunk B."/>
            <person name="Sproeer C."/>
            <person name="Biwer P."/>
            <person name="Reiter S."/>
            <person name="Rabemananjara F.C.E."/>
            <person name="Schulz S."/>
            <person name="Overmann J."/>
            <person name="Vences M."/>
        </authorList>
    </citation>
    <scope>NUCLEOTIDE SEQUENCE [LARGE SCALE GENOMIC DNA]</scope>
    <source>
        <strain evidence="8 9">Mada1488</strain>
    </source>
</reference>
<dbReference type="Proteomes" id="UP000325161">
    <property type="component" value="Chromosome"/>
</dbReference>
<feature type="transmembrane region" description="Helical" evidence="6">
    <location>
        <begin position="20"/>
        <end position="39"/>
    </location>
</feature>
<feature type="transmembrane region" description="Helical" evidence="6">
    <location>
        <begin position="200"/>
        <end position="219"/>
    </location>
</feature>
<keyword evidence="4 6" id="KW-1133">Transmembrane helix</keyword>
<evidence type="ECO:0000313" key="9">
    <source>
        <dbReference type="Proteomes" id="UP000325161"/>
    </source>
</evidence>
<dbReference type="InterPro" id="IPR016174">
    <property type="entry name" value="Di-haem_cyt_TM"/>
</dbReference>
<dbReference type="GO" id="GO:0009055">
    <property type="term" value="F:electron transfer activity"/>
    <property type="evidence" value="ECO:0007669"/>
    <property type="project" value="InterPro"/>
</dbReference>
<protein>
    <submittedName>
        <fullName evidence="8">Cytochrome B</fullName>
    </submittedName>
</protein>
<dbReference type="InterPro" id="IPR011577">
    <property type="entry name" value="Cyt_b561_bac/Ni-Hgenase"/>
</dbReference>
<comment type="subcellular location">
    <subcellularLocation>
        <location evidence="1">Cell membrane</location>
        <topology evidence="1">Multi-pass membrane protein</topology>
    </subcellularLocation>
</comment>
<feature type="transmembrane region" description="Helical" evidence="6">
    <location>
        <begin position="45"/>
        <end position="63"/>
    </location>
</feature>
<feature type="transmembrane region" description="Helical" evidence="6">
    <location>
        <begin position="97"/>
        <end position="118"/>
    </location>
</feature>
<dbReference type="GO" id="GO:0005886">
    <property type="term" value="C:plasma membrane"/>
    <property type="evidence" value="ECO:0007669"/>
    <property type="project" value="UniProtKB-SubCell"/>
</dbReference>
<accession>A0A5C0B2C8</accession>
<keyword evidence="9" id="KW-1185">Reference proteome</keyword>
<dbReference type="RefSeq" id="WP_148816940.1">
    <property type="nucleotide sequence ID" value="NZ_CP043046.1"/>
</dbReference>
<gene>
    <name evidence="8" type="ORF">FXN63_20155</name>
</gene>
<dbReference type="EMBL" id="CP043046">
    <property type="protein sequence ID" value="QEI07893.1"/>
    <property type="molecule type" value="Genomic_DNA"/>
</dbReference>
<feature type="domain" description="Cytochrome b561 bacterial/Ni-hydrogenase" evidence="7">
    <location>
        <begin position="10"/>
        <end position="181"/>
    </location>
</feature>
<dbReference type="OrthoDB" id="196472at2"/>
<dbReference type="KEGG" id="pacr:FXN63_20155"/>
<dbReference type="GO" id="GO:0022904">
    <property type="term" value="P:respiratory electron transport chain"/>
    <property type="evidence" value="ECO:0007669"/>
    <property type="project" value="InterPro"/>
</dbReference>
<evidence type="ECO:0000259" key="7">
    <source>
        <dbReference type="Pfam" id="PF01292"/>
    </source>
</evidence>
<dbReference type="PANTHER" id="PTHR30485">
    <property type="entry name" value="NI/FE-HYDROGENASE 1 B-TYPE CYTOCHROME SUBUNIT"/>
    <property type="match status" value="1"/>
</dbReference>
<dbReference type="GO" id="GO:0020037">
    <property type="term" value="F:heme binding"/>
    <property type="evidence" value="ECO:0007669"/>
    <property type="project" value="TreeGrafter"/>
</dbReference>